<keyword evidence="9" id="KW-0676">Redox-active center</keyword>
<keyword evidence="5 9" id="KW-0560">Oxidoreductase</keyword>
<dbReference type="GO" id="GO:0050660">
    <property type="term" value="F:flavin adenine dinucleotide binding"/>
    <property type="evidence" value="ECO:0007669"/>
    <property type="project" value="InterPro"/>
</dbReference>
<keyword evidence="3 9" id="KW-0285">Flavoprotein</keyword>
<dbReference type="PIRSF" id="PIRSF000350">
    <property type="entry name" value="Mercury_reductase_MerA"/>
    <property type="match status" value="1"/>
</dbReference>
<feature type="domain" description="FAD/NAD(P)-binding" evidence="11">
    <location>
        <begin position="5"/>
        <end position="330"/>
    </location>
</feature>
<dbReference type="Gene3D" id="3.30.390.30">
    <property type="match status" value="1"/>
</dbReference>
<dbReference type="InterPro" id="IPR006258">
    <property type="entry name" value="Lipoamide_DH"/>
</dbReference>
<evidence type="ECO:0000256" key="1">
    <source>
        <dbReference type="ARBA" id="ARBA00007532"/>
    </source>
</evidence>
<evidence type="ECO:0000256" key="4">
    <source>
        <dbReference type="ARBA" id="ARBA00022827"/>
    </source>
</evidence>
<dbReference type="Pfam" id="PF07992">
    <property type="entry name" value="Pyr_redox_2"/>
    <property type="match status" value="1"/>
</dbReference>
<evidence type="ECO:0000313" key="13">
    <source>
        <dbReference type="Proteomes" id="UP000002725"/>
    </source>
</evidence>
<dbReference type="EC" id="1.8.1.4" evidence="2 9"/>
<name>B4S878_PROA2</name>
<comment type="miscellaneous">
    <text evidence="9">The active site is a redox-active disulfide bond.</text>
</comment>
<dbReference type="PANTHER" id="PTHR43014">
    <property type="entry name" value="MERCURIC REDUCTASE"/>
    <property type="match status" value="1"/>
</dbReference>
<dbReference type="InterPro" id="IPR036188">
    <property type="entry name" value="FAD/NAD-bd_sf"/>
</dbReference>
<evidence type="ECO:0000256" key="5">
    <source>
        <dbReference type="ARBA" id="ARBA00023002"/>
    </source>
</evidence>
<feature type="binding site" evidence="7">
    <location>
        <position position="315"/>
    </location>
    <ligand>
        <name>FAD</name>
        <dbReference type="ChEBI" id="CHEBI:57692"/>
    </ligand>
</feature>
<dbReference type="InterPro" id="IPR023753">
    <property type="entry name" value="FAD/NAD-binding_dom"/>
</dbReference>
<evidence type="ECO:0000259" key="11">
    <source>
        <dbReference type="Pfam" id="PF07992"/>
    </source>
</evidence>
<comment type="similarity">
    <text evidence="1 9">Belongs to the class-I pyridine nucleotide-disulfide oxidoreductase family.</text>
</comment>
<dbReference type="GO" id="GO:0004148">
    <property type="term" value="F:dihydrolipoyl dehydrogenase (NADH) activity"/>
    <property type="evidence" value="ECO:0007669"/>
    <property type="project" value="UniProtKB-EC"/>
</dbReference>
<evidence type="ECO:0000256" key="3">
    <source>
        <dbReference type="ARBA" id="ARBA00022630"/>
    </source>
</evidence>
<dbReference type="GO" id="GO:0003955">
    <property type="term" value="F:NAD(P)H dehydrogenase (quinone) activity"/>
    <property type="evidence" value="ECO:0007669"/>
    <property type="project" value="TreeGrafter"/>
</dbReference>
<evidence type="ECO:0000256" key="7">
    <source>
        <dbReference type="PIRSR" id="PIRSR000350-3"/>
    </source>
</evidence>
<reference evidence="12" key="1">
    <citation type="submission" date="2008-06" db="EMBL/GenBank/DDBJ databases">
        <title>Complete sequence of chromosome of Prosthecochloris aestuarii DSM 271.</title>
        <authorList>
            <consortium name="US DOE Joint Genome Institute"/>
            <person name="Lucas S."/>
            <person name="Copeland A."/>
            <person name="Lapidus A."/>
            <person name="Glavina del Rio T."/>
            <person name="Dalin E."/>
            <person name="Tice H."/>
            <person name="Bruce D."/>
            <person name="Goodwin L."/>
            <person name="Pitluck S."/>
            <person name="Schmutz J."/>
            <person name="Larimer F."/>
            <person name="Land M."/>
            <person name="Hauser L."/>
            <person name="Kyrpides N."/>
            <person name="Anderson I."/>
            <person name="Liu Z."/>
            <person name="Li T."/>
            <person name="Zhao F."/>
            <person name="Overmann J."/>
            <person name="Bryant D.A."/>
            <person name="Richardson P."/>
        </authorList>
    </citation>
    <scope>NUCLEOTIDE SEQUENCE [LARGE SCALE GENOMIC DNA]</scope>
    <source>
        <strain evidence="12">DSM 271</strain>
    </source>
</reference>
<dbReference type="Proteomes" id="UP000002725">
    <property type="component" value="Chromosome"/>
</dbReference>
<keyword evidence="4 7" id="KW-0274">FAD</keyword>
<feature type="binding site" evidence="7">
    <location>
        <begin position="183"/>
        <end position="190"/>
    </location>
    <ligand>
        <name>NAD(+)</name>
        <dbReference type="ChEBI" id="CHEBI:57540"/>
    </ligand>
</feature>
<protein>
    <recommendedName>
        <fullName evidence="2 9">Dihydrolipoyl dehydrogenase</fullName>
        <ecNumber evidence="2 9">1.8.1.4</ecNumber>
    </recommendedName>
</protein>
<dbReference type="KEGG" id="paa:Paes_1239"/>
<comment type="catalytic activity">
    <reaction evidence="6 9">
        <text>N(6)-[(R)-dihydrolipoyl]-L-lysyl-[protein] + NAD(+) = N(6)-[(R)-lipoyl]-L-lysyl-[protein] + NADH + H(+)</text>
        <dbReference type="Rhea" id="RHEA:15045"/>
        <dbReference type="Rhea" id="RHEA-COMP:10474"/>
        <dbReference type="Rhea" id="RHEA-COMP:10475"/>
        <dbReference type="ChEBI" id="CHEBI:15378"/>
        <dbReference type="ChEBI" id="CHEBI:57540"/>
        <dbReference type="ChEBI" id="CHEBI:57945"/>
        <dbReference type="ChEBI" id="CHEBI:83099"/>
        <dbReference type="ChEBI" id="CHEBI:83100"/>
        <dbReference type="EC" id="1.8.1.4"/>
    </reaction>
</comment>
<gene>
    <name evidence="12" type="ordered locus">Paes_1239</name>
</gene>
<evidence type="ECO:0000256" key="6">
    <source>
        <dbReference type="ARBA" id="ARBA00049187"/>
    </source>
</evidence>
<dbReference type="RefSeq" id="WP_012505800.1">
    <property type="nucleotide sequence ID" value="NC_011059.1"/>
</dbReference>
<feature type="binding site" evidence="7">
    <location>
        <begin position="146"/>
        <end position="148"/>
    </location>
    <ligand>
        <name>FAD</name>
        <dbReference type="ChEBI" id="CHEBI:57692"/>
    </ligand>
</feature>
<comment type="cofactor">
    <cofactor evidence="7 9">
        <name>FAD</name>
        <dbReference type="ChEBI" id="CHEBI:57692"/>
    </cofactor>
    <text evidence="7 9">Binds 1 FAD per subunit.</text>
</comment>
<dbReference type="PRINTS" id="PR00368">
    <property type="entry name" value="FADPNR"/>
</dbReference>
<keyword evidence="7" id="KW-0547">Nucleotide-binding</keyword>
<sequence>MNYDYDVTVIGGGAAGLTAAGVAASLGAKTALVEEKKLGGDCTWYGCIPSKTLLKAAKAAHTIRHAARFGIETHGEISINFETVMRRVHEVQQQIYQEADAPEIYEKMGVTVLYGKAAFVDEHTITIETGQSGISTLQSKNVIIATGSRPITPPIPGLEKVSYVTNEQLFSLKKQPRQLLILGAGPIGIEMGQAFCRLGSKVHVFDAEEHILPKDHPELTAILQKVLEQEGMTFHLQYRVTQVDEMDGIITVTAEEETTGRTIQLTGDALLVAAGRAANTENLNLEAAGVTTHKRGITVNQYCQTSRSHIYACGDVAGGMQFTHIAEHMAKIAAGTMLTHLPLQTDDRHIPWCSYTEPEIAHVGETEAELHARHAGHEVYRFPFNRIDRAITEDATEGWIRIYAAEFDGKIFGADILGAHAGELISEIGLAMRNGITLRQLSDTIHPYPSYALGNRRAADQWYVRKQSGTIVGLLQFFFGYQGQKPDTSDPDRIV</sequence>
<dbReference type="eggNOG" id="COG1249">
    <property type="taxonomic scope" value="Bacteria"/>
</dbReference>
<feature type="domain" description="Pyridine nucleotide-disulphide oxidoreductase dimerisation" evidence="10">
    <location>
        <begin position="350"/>
        <end position="452"/>
    </location>
</feature>
<dbReference type="FunFam" id="3.30.390.30:FF:000001">
    <property type="entry name" value="Dihydrolipoyl dehydrogenase"/>
    <property type="match status" value="1"/>
</dbReference>
<dbReference type="Gene3D" id="3.50.50.60">
    <property type="entry name" value="FAD/NAD(P)-binding domain"/>
    <property type="match status" value="2"/>
</dbReference>
<evidence type="ECO:0000256" key="9">
    <source>
        <dbReference type="RuleBase" id="RU003692"/>
    </source>
</evidence>
<dbReference type="InterPro" id="IPR016156">
    <property type="entry name" value="FAD/NAD-linked_Rdtase_dimer_sf"/>
</dbReference>
<dbReference type="InterPro" id="IPR004099">
    <property type="entry name" value="Pyr_nucl-diS_OxRdtase_dimer"/>
</dbReference>
<dbReference type="InterPro" id="IPR001100">
    <property type="entry name" value="Pyr_nuc-diS_OxRdtase"/>
</dbReference>
<dbReference type="AlphaFoldDB" id="B4S878"/>
<organism evidence="12 13">
    <name type="scientific">Prosthecochloris aestuarii (strain DSM 271 / SK 413)</name>
    <dbReference type="NCBI Taxonomy" id="290512"/>
    <lineage>
        <taxon>Bacteria</taxon>
        <taxon>Pseudomonadati</taxon>
        <taxon>Chlorobiota</taxon>
        <taxon>Chlorobiia</taxon>
        <taxon>Chlorobiales</taxon>
        <taxon>Chlorobiaceae</taxon>
        <taxon>Prosthecochloris</taxon>
    </lineage>
</organism>
<dbReference type="SUPFAM" id="SSF55424">
    <property type="entry name" value="FAD/NAD-linked reductases, dimerisation (C-terminal) domain"/>
    <property type="match status" value="1"/>
</dbReference>
<proteinExistence type="inferred from homology"/>
<feature type="binding site" evidence="7">
    <location>
        <position position="275"/>
    </location>
    <ligand>
        <name>NAD(+)</name>
        <dbReference type="ChEBI" id="CHEBI:57540"/>
    </ligand>
</feature>
<dbReference type="STRING" id="290512.Paes_1239"/>
<evidence type="ECO:0000259" key="10">
    <source>
        <dbReference type="Pfam" id="PF02852"/>
    </source>
</evidence>
<evidence type="ECO:0000256" key="8">
    <source>
        <dbReference type="PIRSR" id="PIRSR000350-4"/>
    </source>
</evidence>
<feature type="disulfide bond" description="Redox-active" evidence="8">
    <location>
        <begin position="42"/>
        <end position="47"/>
    </location>
</feature>
<dbReference type="SUPFAM" id="SSF51905">
    <property type="entry name" value="FAD/NAD(P)-binding domain"/>
    <property type="match status" value="1"/>
</dbReference>
<keyword evidence="13" id="KW-1185">Reference proteome</keyword>
<evidence type="ECO:0000256" key="2">
    <source>
        <dbReference type="ARBA" id="ARBA00012608"/>
    </source>
</evidence>
<dbReference type="EMBL" id="CP001108">
    <property type="protein sequence ID" value="ACF46265.1"/>
    <property type="molecule type" value="Genomic_DNA"/>
</dbReference>
<feature type="binding site" evidence="7">
    <location>
        <position position="51"/>
    </location>
    <ligand>
        <name>FAD</name>
        <dbReference type="ChEBI" id="CHEBI:57692"/>
    </ligand>
</feature>
<dbReference type="PANTHER" id="PTHR43014:SF4">
    <property type="entry name" value="PYRIDINE NUCLEOTIDE-DISULFIDE OXIDOREDUCTASE RCLA-RELATED"/>
    <property type="match status" value="1"/>
</dbReference>
<evidence type="ECO:0000313" key="12">
    <source>
        <dbReference type="EMBL" id="ACF46265.1"/>
    </source>
</evidence>
<accession>B4S878</accession>
<dbReference type="PRINTS" id="PR00411">
    <property type="entry name" value="PNDRDTASEI"/>
</dbReference>
<dbReference type="NCBIfam" id="TIGR01350">
    <property type="entry name" value="lipoamide_DH"/>
    <property type="match status" value="1"/>
</dbReference>
<keyword evidence="7 9" id="KW-0520">NAD</keyword>
<dbReference type="Pfam" id="PF02852">
    <property type="entry name" value="Pyr_redox_dim"/>
    <property type="match status" value="1"/>
</dbReference>
<dbReference type="HOGENOM" id="CLU_016755_0_3_10"/>